<dbReference type="OrthoDB" id="5471941at2759"/>
<name>A0A3N4MK58_9PEZI</name>
<protein>
    <recommendedName>
        <fullName evidence="5">t-SNARE coiled-coil homology domain-containing protein</fullName>
    </recommendedName>
</protein>
<sequence length="154" mass="17207">MVLANRIFVVPALFLCANAGIFDQDLRNIGSNSIQRFEQVSAMRVAEVREIVQELGQMSERRLADIESLVSKANVAEVLRDIENMTGRVDNMVGGNIARMEKAVERVMKSVMMVPFLIFAYLMLYRYAGRLGPWKTTALGVVVALGVDLYLLHA</sequence>
<organism evidence="3 4">
    <name type="scientific">Terfezia boudieri ATCC MYA-4762</name>
    <dbReference type="NCBI Taxonomy" id="1051890"/>
    <lineage>
        <taxon>Eukaryota</taxon>
        <taxon>Fungi</taxon>
        <taxon>Dikarya</taxon>
        <taxon>Ascomycota</taxon>
        <taxon>Pezizomycotina</taxon>
        <taxon>Pezizomycetes</taxon>
        <taxon>Pezizales</taxon>
        <taxon>Pezizaceae</taxon>
        <taxon>Terfezia</taxon>
    </lineage>
</organism>
<keyword evidence="2" id="KW-0732">Signal</keyword>
<reference evidence="3 4" key="1">
    <citation type="journal article" date="2018" name="Nat. Ecol. Evol.">
        <title>Pezizomycetes genomes reveal the molecular basis of ectomycorrhizal truffle lifestyle.</title>
        <authorList>
            <person name="Murat C."/>
            <person name="Payen T."/>
            <person name="Noel B."/>
            <person name="Kuo A."/>
            <person name="Morin E."/>
            <person name="Chen J."/>
            <person name="Kohler A."/>
            <person name="Krizsan K."/>
            <person name="Balestrini R."/>
            <person name="Da Silva C."/>
            <person name="Montanini B."/>
            <person name="Hainaut M."/>
            <person name="Levati E."/>
            <person name="Barry K.W."/>
            <person name="Belfiori B."/>
            <person name="Cichocki N."/>
            <person name="Clum A."/>
            <person name="Dockter R.B."/>
            <person name="Fauchery L."/>
            <person name="Guy J."/>
            <person name="Iotti M."/>
            <person name="Le Tacon F."/>
            <person name="Lindquist E.A."/>
            <person name="Lipzen A."/>
            <person name="Malagnac F."/>
            <person name="Mello A."/>
            <person name="Molinier V."/>
            <person name="Miyauchi S."/>
            <person name="Poulain J."/>
            <person name="Riccioni C."/>
            <person name="Rubini A."/>
            <person name="Sitrit Y."/>
            <person name="Splivallo R."/>
            <person name="Traeger S."/>
            <person name="Wang M."/>
            <person name="Zifcakova L."/>
            <person name="Wipf D."/>
            <person name="Zambonelli A."/>
            <person name="Paolocci F."/>
            <person name="Nowrousian M."/>
            <person name="Ottonello S."/>
            <person name="Baldrian P."/>
            <person name="Spatafora J.W."/>
            <person name="Henrissat B."/>
            <person name="Nagy L.G."/>
            <person name="Aury J.M."/>
            <person name="Wincker P."/>
            <person name="Grigoriev I.V."/>
            <person name="Bonfante P."/>
            <person name="Martin F.M."/>
        </authorList>
    </citation>
    <scope>NUCLEOTIDE SEQUENCE [LARGE SCALE GENOMIC DNA]</scope>
    <source>
        <strain evidence="3 4">ATCC MYA-4762</strain>
    </source>
</reference>
<keyword evidence="1" id="KW-0472">Membrane</keyword>
<accession>A0A3N4MK58</accession>
<evidence type="ECO:0000313" key="4">
    <source>
        <dbReference type="Proteomes" id="UP000267821"/>
    </source>
</evidence>
<dbReference type="InParanoid" id="A0A3N4MK58"/>
<feature type="chain" id="PRO_5018326620" description="t-SNARE coiled-coil homology domain-containing protein" evidence="2">
    <location>
        <begin position="20"/>
        <end position="154"/>
    </location>
</feature>
<keyword evidence="1" id="KW-1133">Transmembrane helix</keyword>
<dbReference type="Proteomes" id="UP000267821">
    <property type="component" value="Unassembled WGS sequence"/>
</dbReference>
<keyword evidence="1" id="KW-0812">Transmembrane</keyword>
<keyword evidence="4" id="KW-1185">Reference proteome</keyword>
<dbReference type="AlphaFoldDB" id="A0A3N4MK58"/>
<evidence type="ECO:0000313" key="3">
    <source>
        <dbReference type="EMBL" id="RPB28715.1"/>
    </source>
</evidence>
<feature type="signal peptide" evidence="2">
    <location>
        <begin position="1"/>
        <end position="19"/>
    </location>
</feature>
<feature type="transmembrane region" description="Helical" evidence="1">
    <location>
        <begin position="107"/>
        <end position="128"/>
    </location>
</feature>
<evidence type="ECO:0000256" key="1">
    <source>
        <dbReference type="SAM" id="Phobius"/>
    </source>
</evidence>
<proteinExistence type="predicted"/>
<dbReference type="EMBL" id="ML121529">
    <property type="protein sequence ID" value="RPB28715.1"/>
    <property type="molecule type" value="Genomic_DNA"/>
</dbReference>
<evidence type="ECO:0000256" key="2">
    <source>
        <dbReference type="SAM" id="SignalP"/>
    </source>
</evidence>
<evidence type="ECO:0008006" key="5">
    <source>
        <dbReference type="Google" id="ProtNLM"/>
    </source>
</evidence>
<gene>
    <name evidence="3" type="ORF">L211DRAFT_833703</name>
</gene>